<reference evidence="3" key="1">
    <citation type="submission" date="2017-11" db="EMBL/GenBank/DDBJ databases">
        <title>Phenotypic and genomic properties of facultatively anaerobic sulfur-reducing natronoarchaea from hypersaline soda lakes.</title>
        <authorList>
            <person name="Sorokin D.Y."/>
            <person name="Kublanov I.V."/>
            <person name="Roman P."/>
            <person name="Sinninghe Damste J.S."/>
            <person name="Golyshin P.N."/>
            <person name="Rojo D."/>
            <person name="Ciordia S."/>
            <person name="Mena M.D.C."/>
            <person name="Ferrer M."/>
            <person name="Messina E."/>
            <person name="Smedile F."/>
            <person name="La Spada G."/>
            <person name="La Cono V."/>
            <person name="Yakimov M.M."/>
        </authorList>
    </citation>
    <scope>NUCLEOTIDE SEQUENCE [LARGE SCALE GENOMIC DNA]</scope>
    <source>
        <strain evidence="3">AArc-Sl</strain>
    </source>
</reference>
<dbReference type="InterPro" id="IPR025480">
    <property type="entry name" value="DUF4330"/>
</dbReference>
<keyword evidence="1" id="KW-0812">Transmembrane</keyword>
<dbReference type="Proteomes" id="UP000263012">
    <property type="component" value="Chromosome"/>
</dbReference>
<keyword evidence="1" id="KW-0472">Membrane</keyword>
<dbReference type="RefSeq" id="WP_119818101.1">
    <property type="nucleotide sequence ID" value="NZ_CP025066.1"/>
</dbReference>
<evidence type="ECO:0000256" key="1">
    <source>
        <dbReference type="SAM" id="Phobius"/>
    </source>
</evidence>
<dbReference type="OrthoDB" id="202569at2157"/>
<evidence type="ECO:0008006" key="4">
    <source>
        <dbReference type="Google" id="ProtNLM"/>
    </source>
</evidence>
<dbReference type="AlphaFoldDB" id="A0A343TK45"/>
<dbReference type="Pfam" id="PF14221">
    <property type="entry name" value="DUF4330"/>
    <property type="match status" value="2"/>
</dbReference>
<proteinExistence type="predicted"/>
<gene>
    <name evidence="2" type="ORF">AArcSl_1841</name>
</gene>
<dbReference type="EMBL" id="CP025066">
    <property type="protein sequence ID" value="AUX09467.1"/>
    <property type="molecule type" value="Genomic_DNA"/>
</dbReference>
<feature type="transmembrane region" description="Helical" evidence="1">
    <location>
        <begin position="12"/>
        <end position="37"/>
    </location>
</feature>
<organism evidence="2 3">
    <name type="scientific">Halalkaliarchaeum desulfuricum</name>
    <dbReference type="NCBI Taxonomy" id="2055893"/>
    <lineage>
        <taxon>Archaea</taxon>
        <taxon>Methanobacteriati</taxon>
        <taxon>Methanobacteriota</taxon>
        <taxon>Stenosarchaea group</taxon>
        <taxon>Halobacteria</taxon>
        <taxon>Halobacteriales</taxon>
        <taxon>Haloferacaceae</taxon>
        <taxon>Halalkaliarchaeum</taxon>
    </lineage>
</organism>
<name>A0A343TK45_9EURY</name>
<keyword evidence="3" id="KW-1185">Reference proteome</keyword>
<dbReference type="GeneID" id="37878196"/>
<evidence type="ECO:0000313" key="3">
    <source>
        <dbReference type="Proteomes" id="UP000263012"/>
    </source>
</evidence>
<keyword evidence="1" id="KW-1133">Transmembrane helix</keyword>
<dbReference type="KEGG" id="hdf:AArcSl_1841"/>
<sequence>MELIDDEGRLFGTVNVIDALVVLVVLAVVVAGAALVVSDDPEPEPDLDTTHATLDLGTQPDYIVSEINEGDAYSPGGDDRITITDVHLTPQGNEQRVVLRVELRGELSGGSIQYDGAPPRLGRTLEVVTDLYQVDGQVRAVGGEDTLDREETTVVLRDTVDAADAREIAPGEEIRLADRTVATVEDVAVYAEGSPTRRVVVLEAALDAHRQQGELRFGGTPVRRGQTVDLPAGDYDLSGTIERVGDGLDRGEADVLLSDVVDVETAESIAEGDVIEVDGHRTATVESVTAYGTSNPDRNRVFVGVSIATLEHRERPQFGDTYVQQGSSISLSTDTYDLSGTIERVGTTEERGAPATRTVTLRMDEVHEDMAAAIRPGQTERSSGETIARVTDVDVEPSVILIRGEEGELGVYDHPIDRDVTITAELDVRETTAGVRFKGETIRQGSTVTLDLGTVTVEATVVSVGG</sequence>
<evidence type="ECO:0000313" key="2">
    <source>
        <dbReference type="EMBL" id="AUX09467.1"/>
    </source>
</evidence>
<protein>
    <recommendedName>
        <fullName evidence="4">DUF4330 domain-containing protein</fullName>
    </recommendedName>
</protein>
<accession>A0A343TK45</accession>